<keyword evidence="2" id="KW-1185">Reference proteome</keyword>
<dbReference type="RefSeq" id="WP_338438229.1">
    <property type="nucleotide sequence ID" value="NZ_JAUYVH010000018.1"/>
</dbReference>
<evidence type="ECO:0000313" key="1">
    <source>
        <dbReference type="EMBL" id="MDQ9172213.1"/>
    </source>
</evidence>
<name>A0ABU1BT67_9BURK</name>
<dbReference type="Proteomes" id="UP001225596">
    <property type="component" value="Unassembled WGS sequence"/>
</dbReference>
<accession>A0ABU1BT67</accession>
<reference evidence="1 2" key="1">
    <citation type="submission" date="2023-08" db="EMBL/GenBank/DDBJ databases">
        <title>Oxalobacteraceae gen .nov., isolated from river sludge outside the plant.</title>
        <authorList>
            <person name="Zhao S.Y."/>
        </authorList>
    </citation>
    <scope>NUCLEOTIDE SEQUENCE [LARGE SCALE GENOMIC DNA]</scope>
    <source>
        <strain evidence="1 2">R-40</strain>
    </source>
</reference>
<dbReference type="EMBL" id="JAUYVH010000018">
    <property type="protein sequence ID" value="MDQ9172213.1"/>
    <property type="molecule type" value="Genomic_DNA"/>
</dbReference>
<sequence length="122" mass="14224">MEVLLRGHAMIDQDEFERRVSCWFGLIMDALDENVHRLLSEGKAFTPDDLDNPSFASAMRRATDYQAKYLPDEVLECFLDPALPNGYFKDRSRIEFLLQQALIQKSAQIQAEQCIERVRHIY</sequence>
<evidence type="ECO:0000313" key="2">
    <source>
        <dbReference type="Proteomes" id="UP001225596"/>
    </source>
</evidence>
<comment type="caution">
    <text evidence="1">The sequence shown here is derived from an EMBL/GenBank/DDBJ whole genome shotgun (WGS) entry which is preliminary data.</text>
</comment>
<gene>
    <name evidence="1" type="ORF">Q8A64_17515</name>
</gene>
<proteinExistence type="predicted"/>
<organism evidence="1 2">
    <name type="scientific">Keguizhuia sedimenti</name>
    <dbReference type="NCBI Taxonomy" id="3064264"/>
    <lineage>
        <taxon>Bacteria</taxon>
        <taxon>Pseudomonadati</taxon>
        <taxon>Pseudomonadota</taxon>
        <taxon>Betaproteobacteria</taxon>
        <taxon>Burkholderiales</taxon>
        <taxon>Oxalobacteraceae</taxon>
        <taxon>Keguizhuia</taxon>
    </lineage>
</organism>
<protein>
    <submittedName>
        <fullName evidence="1">Uncharacterized protein</fullName>
    </submittedName>
</protein>